<dbReference type="Proteomes" id="UP000029495">
    <property type="component" value="Chromosome"/>
</dbReference>
<accession>A0ABM5RG51</accession>
<organism evidence="2 3">
    <name type="scientific">Pantoea rwandensis</name>
    <dbReference type="NCBI Taxonomy" id="1076550"/>
    <lineage>
        <taxon>Bacteria</taxon>
        <taxon>Pseudomonadati</taxon>
        <taxon>Pseudomonadota</taxon>
        <taxon>Gammaproteobacteria</taxon>
        <taxon>Enterobacterales</taxon>
        <taxon>Erwiniaceae</taxon>
        <taxon>Pantoea</taxon>
    </lineage>
</organism>
<name>A0ABM5RG51_9GAMM</name>
<keyword evidence="1" id="KW-0812">Transmembrane</keyword>
<dbReference type="EMBL" id="CP009454">
    <property type="protein sequence ID" value="AIR84894.1"/>
    <property type="molecule type" value="Genomic_DNA"/>
</dbReference>
<proteinExistence type="predicted"/>
<keyword evidence="1" id="KW-1133">Transmembrane helix</keyword>
<feature type="transmembrane region" description="Helical" evidence="1">
    <location>
        <begin position="25"/>
        <end position="44"/>
    </location>
</feature>
<evidence type="ECO:0000313" key="2">
    <source>
        <dbReference type="EMBL" id="AIR84894.1"/>
    </source>
</evidence>
<keyword evidence="1" id="KW-0472">Membrane</keyword>
<keyword evidence="3" id="KW-1185">Reference proteome</keyword>
<evidence type="ECO:0000313" key="3">
    <source>
        <dbReference type="Proteomes" id="UP000029495"/>
    </source>
</evidence>
<evidence type="ECO:0000256" key="1">
    <source>
        <dbReference type="SAM" id="Phobius"/>
    </source>
</evidence>
<gene>
    <name evidence="2" type="ORF">LH22_05215</name>
</gene>
<sequence>MAAFTKILGYALVIISVYMALRGEAAGGAIGVSAGFIFIILGTIQPKDIEEINIFKSGIKLRATLDRAEEIILNLKAIAVPLSEMAITTAALQLKQGQGISRRSLEDLVIRTESALKAMGAKADEIESSKKIFYEVKSFVLAQDIFLNFHEAKSPVISQKCIEMNEEMTKVRQVQGDESEVYRKYGPFTDSTVHFLIKSFLEENATSKNIKSEFNEKLRSYDNYLDETNREMLIEILKPRLDELERFNDTHQLINPHQYLSVEKSPI</sequence>
<reference evidence="2 3" key="1">
    <citation type="submission" date="2014-09" db="EMBL/GenBank/DDBJ databases">
        <authorList>
            <person name="Chan K.-G."/>
        </authorList>
    </citation>
    <scope>NUCLEOTIDE SEQUENCE [LARGE SCALE GENOMIC DNA]</scope>
    <source>
        <strain evidence="2 3">ND04</strain>
    </source>
</reference>
<dbReference type="RefSeq" id="WP_038644622.1">
    <property type="nucleotide sequence ID" value="NZ_CP009454.1"/>
</dbReference>
<protein>
    <submittedName>
        <fullName evidence="2">Uncharacterized protein</fullName>
    </submittedName>
</protein>